<evidence type="ECO:0000256" key="1">
    <source>
        <dbReference type="SAM" id="MobiDB-lite"/>
    </source>
</evidence>
<feature type="region of interest" description="Disordered" evidence="1">
    <location>
        <begin position="1"/>
        <end position="88"/>
    </location>
</feature>
<name>A0AA41U667_9ACTN</name>
<feature type="region of interest" description="Disordered" evidence="1">
    <location>
        <begin position="368"/>
        <end position="394"/>
    </location>
</feature>
<keyword evidence="4" id="KW-1185">Reference proteome</keyword>
<sequence>MAGDAKAEDQDEEKPQDGDPFEGLVLDEDFIRGASRTEGSARARMLAEKWRREPPQNTGFREAANKTAPGASPPRRTSRFRRRTDPWGRPVKRDRTNLKIAVWFVLVAVLLMVLANKGYVRDLLGGSNTGDETANSSQPMTAQPPVTGIASAAAPVPSTLQPIDPNIPTREKPFAGSPAINYADGAAGIALPEAKAVEGYTKDQVAKALETTRQLLIEANLNPATLAGGDPKAYLALLDPEDDTHDKLPAALAAPEGTEPEAVLWLTRFDPKQVELVGPVVKVDGIMSYSVDDKRALNIHADYSFVYAVAKAGQPDSEVTRVIVRRVIDAQVFGRTSGYKPTAKGTVWLFNNPSEWANGGCEKSSFLRPEFASDPDGTPGTGAPSDPYDRSKPLVIDPAVQGCGIASRL</sequence>
<feature type="compositionally biased region" description="Basic and acidic residues" evidence="1">
    <location>
        <begin position="1"/>
        <end position="17"/>
    </location>
</feature>
<accession>A0AA41U667</accession>
<comment type="caution">
    <text evidence="3">The sequence shown here is derived from an EMBL/GenBank/DDBJ whole genome shotgun (WGS) entry which is preliminary data.</text>
</comment>
<keyword evidence="2" id="KW-0472">Membrane</keyword>
<dbReference type="EMBL" id="JAKFHA010000017">
    <property type="protein sequence ID" value="MCF2530684.1"/>
    <property type="molecule type" value="Genomic_DNA"/>
</dbReference>
<proteinExistence type="predicted"/>
<keyword evidence="2" id="KW-1133">Transmembrane helix</keyword>
<evidence type="ECO:0000313" key="4">
    <source>
        <dbReference type="Proteomes" id="UP001165378"/>
    </source>
</evidence>
<reference evidence="3" key="1">
    <citation type="submission" date="2022-01" db="EMBL/GenBank/DDBJ databases">
        <title>Genome-Based Taxonomic Classification of the Phylum Actinobacteria.</title>
        <authorList>
            <person name="Gao Y."/>
        </authorList>
    </citation>
    <scope>NUCLEOTIDE SEQUENCE</scope>
    <source>
        <strain evidence="3">KLBMP 8922</strain>
    </source>
</reference>
<protein>
    <submittedName>
        <fullName evidence="3">Uncharacterized protein</fullName>
    </submittedName>
</protein>
<evidence type="ECO:0000256" key="2">
    <source>
        <dbReference type="SAM" id="Phobius"/>
    </source>
</evidence>
<keyword evidence="2" id="KW-0812">Transmembrane</keyword>
<dbReference type="AlphaFoldDB" id="A0AA41U667"/>
<dbReference type="Proteomes" id="UP001165378">
    <property type="component" value="Unassembled WGS sequence"/>
</dbReference>
<dbReference type="RefSeq" id="WP_235055339.1">
    <property type="nucleotide sequence ID" value="NZ_JAKFHA010000017.1"/>
</dbReference>
<feature type="compositionally biased region" description="Basic and acidic residues" evidence="1">
    <location>
        <begin position="39"/>
        <end position="54"/>
    </location>
</feature>
<gene>
    <name evidence="3" type="ORF">LZ495_26165</name>
</gene>
<organism evidence="3 4">
    <name type="scientific">Yinghuangia soli</name>
    <dbReference type="NCBI Taxonomy" id="2908204"/>
    <lineage>
        <taxon>Bacteria</taxon>
        <taxon>Bacillati</taxon>
        <taxon>Actinomycetota</taxon>
        <taxon>Actinomycetes</taxon>
        <taxon>Kitasatosporales</taxon>
        <taxon>Streptomycetaceae</taxon>
        <taxon>Yinghuangia</taxon>
    </lineage>
</organism>
<feature type="transmembrane region" description="Helical" evidence="2">
    <location>
        <begin position="100"/>
        <end position="119"/>
    </location>
</feature>
<evidence type="ECO:0000313" key="3">
    <source>
        <dbReference type="EMBL" id="MCF2530684.1"/>
    </source>
</evidence>